<keyword evidence="4 6" id="KW-1133">Transmembrane helix</keyword>
<dbReference type="InParanoid" id="A0A2V0P3R9"/>
<evidence type="ECO:0000256" key="1">
    <source>
        <dbReference type="ARBA" id="ARBA00004141"/>
    </source>
</evidence>
<keyword evidence="9" id="KW-1185">Reference proteome</keyword>
<dbReference type="GO" id="GO:0005886">
    <property type="term" value="C:plasma membrane"/>
    <property type="evidence" value="ECO:0007669"/>
    <property type="project" value="TreeGrafter"/>
</dbReference>
<gene>
    <name evidence="8" type="ORF">Rsub_06272</name>
</gene>
<comment type="subcellular location">
    <subcellularLocation>
        <location evidence="1">Membrane</location>
        <topology evidence="1">Multi-pass membrane protein</topology>
    </subcellularLocation>
</comment>
<accession>A0A2V0P3R9</accession>
<dbReference type="PRINTS" id="PR01036">
    <property type="entry name" value="TCRTETB"/>
</dbReference>
<evidence type="ECO:0000256" key="5">
    <source>
        <dbReference type="ARBA" id="ARBA00023136"/>
    </source>
</evidence>
<protein>
    <recommendedName>
        <fullName evidence="7">Major facilitator superfamily (MFS) profile domain-containing protein</fullName>
    </recommendedName>
</protein>
<dbReference type="PANTHER" id="PTHR23502">
    <property type="entry name" value="MAJOR FACILITATOR SUPERFAMILY"/>
    <property type="match status" value="1"/>
</dbReference>
<evidence type="ECO:0000259" key="7">
    <source>
        <dbReference type="PROSITE" id="PS50850"/>
    </source>
</evidence>
<evidence type="ECO:0000256" key="6">
    <source>
        <dbReference type="SAM" id="Phobius"/>
    </source>
</evidence>
<feature type="transmembrane region" description="Helical" evidence="6">
    <location>
        <begin position="90"/>
        <end position="114"/>
    </location>
</feature>
<sequence>MARGVNRGCEELGAAAPAAPAAAAHHAASPPKFCDGGLDAAVDAVDTSGAAAAAADVFAWSEGDDDGLPPCLEARRVSSIYEVRSPRRQWLLVLLMSCSNVLLPFTNTAFIPAIGAITHEFNSTPVMTALAISIFMFATGSASLLWGPFADRWGRRRTLLCAAVLFLGFSVGCGLARRIELLVAFRALQGLAVACFGVTANAVVADVFSPAQRGKAMGFASLPVLVGPILGPLVGGGLSQALGWRSTFAAMAIFGALVLAALLLFMEETHHHYVLHRIRSTRGEGAAAAIQEAPSIRRPKFAAPWRGLILLADPVLAPHVLATVAQYGTLYSCMMVLPTVLAAPPYSLSQAVIGATNMALGFGLLISAPLAGILTDRAAKTWPAAPTGRVLFSAPAALVASPLAALLVGWSLHFRLHLGLPLIGCVFVGVGMGAYAPATSSLVSITHQQNAAAAGGALFASMFVMGGVFTQVTPIGLATLGVGPFVSIMAALTATTLSFALARSIAVVRRAAAAAAAAERLPSPPAAVAAGAKDAAAPGPAVAKAPGGEPPREPAAGRAEALVEVVVAGERR</sequence>
<dbReference type="OrthoDB" id="2441642at2759"/>
<keyword evidence="3 6" id="KW-0812">Transmembrane</keyword>
<organism evidence="8 9">
    <name type="scientific">Raphidocelis subcapitata</name>
    <dbReference type="NCBI Taxonomy" id="307507"/>
    <lineage>
        <taxon>Eukaryota</taxon>
        <taxon>Viridiplantae</taxon>
        <taxon>Chlorophyta</taxon>
        <taxon>core chlorophytes</taxon>
        <taxon>Chlorophyceae</taxon>
        <taxon>CS clade</taxon>
        <taxon>Sphaeropleales</taxon>
        <taxon>Selenastraceae</taxon>
        <taxon>Raphidocelis</taxon>
    </lineage>
</organism>
<dbReference type="PANTHER" id="PTHR23502:SF132">
    <property type="entry name" value="POLYAMINE TRANSPORTER 2-RELATED"/>
    <property type="match status" value="1"/>
</dbReference>
<dbReference type="EMBL" id="BDRX01000042">
    <property type="protein sequence ID" value="GBF93552.1"/>
    <property type="molecule type" value="Genomic_DNA"/>
</dbReference>
<feature type="transmembrane region" description="Helical" evidence="6">
    <location>
        <begin position="348"/>
        <end position="370"/>
    </location>
</feature>
<evidence type="ECO:0000256" key="4">
    <source>
        <dbReference type="ARBA" id="ARBA00022989"/>
    </source>
</evidence>
<feature type="transmembrane region" description="Helical" evidence="6">
    <location>
        <begin position="216"/>
        <end position="235"/>
    </location>
</feature>
<feature type="transmembrane region" description="Helical" evidence="6">
    <location>
        <begin position="183"/>
        <end position="204"/>
    </location>
</feature>
<feature type="transmembrane region" description="Helical" evidence="6">
    <location>
        <begin position="158"/>
        <end position="177"/>
    </location>
</feature>
<feature type="transmembrane region" description="Helical" evidence="6">
    <location>
        <begin position="450"/>
        <end position="469"/>
    </location>
</feature>
<keyword evidence="2" id="KW-0813">Transport</keyword>
<dbReference type="SUPFAM" id="SSF103473">
    <property type="entry name" value="MFS general substrate transporter"/>
    <property type="match status" value="1"/>
</dbReference>
<dbReference type="STRING" id="307507.A0A2V0P3R9"/>
<feature type="transmembrane region" description="Helical" evidence="6">
    <location>
        <begin position="247"/>
        <end position="266"/>
    </location>
</feature>
<keyword evidence="5 6" id="KW-0472">Membrane</keyword>
<feature type="transmembrane region" description="Helical" evidence="6">
    <location>
        <begin position="418"/>
        <end position="438"/>
    </location>
</feature>
<comment type="caution">
    <text evidence="8">The sequence shown here is derived from an EMBL/GenBank/DDBJ whole genome shotgun (WGS) entry which is preliminary data.</text>
</comment>
<dbReference type="Proteomes" id="UP000247498">
    <property type="component" value="Unassembled WGS sequence"/>
</dbReference>
<name>A0A2V0P3R9_9CHLO</name>
<dbReference type="PROSITE" id="PS50850">
    <property type="entry name" value="MFS"/>
    <property type="match status" value="1"/>
</dbReference>
<feature type="domain" description="Major facilitator superfamily (MFS) profile" evidence="7">
    <location>
        <begin position="92"/>
        <end position="505"/>
    </location>
</feature>
<dbReference type="InterPro" id="IPR020846">
    <property type="entry name" value="MFS_dom"/>
</dbReference>
<dbReference type="Gene3D" id="1.20.1720.10">
    <property type="entry name" value="Multidrug resistance protein D"/>
    <property type="match status" value="1"/>
</dbReference>
<evidence type="ECO:0000313" key="9">
    <source>
        <dbReference type="Proteomes" id="UP000247498"/>
    </source>
</evidence>
<evidence type="ECO:0000256" key="3">
    <source>
        <dbReference type="ARBA" id="ARBA00022692"/>
    </source>
</evidence>
<proteinExistence type="predicted"/>
<dbReference type="Pfam" id="PF07690">
    <property type="entry name" value="MFS_1"/>
    <property type="match status" value="1"/>
</dbReference>
<dbReference type="InterPro" id="IPR036259">
    <property type="entry name" value="MFS_trans_sf"/>
</dbReference>
<dbReference type="AlphaFoldDB" id="A0A2V0P3R9"/>
<feature type="transmembrane region" description="Helical" evidence="6">
    <location>
        <begin position="126"/>
        <end position="146"/>
    </location>
</feature>
<feature type="transmembrane region" description="Helical" evidence="6">
    <location>
        <begin position="390"/>
        <end position="412"/>
    </location>
</feature>
<feature type="transmembrane region" description="Helical" evidence="6">
    <location>
        <begin position="475"/>
        <end position="501"/>
    </location>
</feature>
<evidence type="ECO:0000313" key="8">
    <source>
        <dbReference type="EMBL" id="GBF93552.1"/>
    </source>
</evidence>
<reference evidence="8 9" key="1">
    <citation type="journal article" date="2018" name="Sci. Rep.">
        <title>Raphidocelis subcapitata (=Pseudokirchneriella subcapitata) provides an insight into genome evolution and environmental adaptations in the Sphaeropleales.</title>
        <authorList>
            <person name="Suzuki S."/>
            <person name="Yamaguchi H."/>
            <person name="Nakajima N."/>
            <person name="Kawachi M."/>
        </authorList>
    </citation>
    <scope>NUCLEOTIDE SEQUENCE [LARGE SCALE GENOMIC DNA]</scope>
    <source>
        <strain evidence="8 9">NIES-35</strain>
    </source>
</reference>
<dbReference type="GO" id="GO:0022857">
    <property type="term" value="F:transmembrane transporter activity"/>
    <property type="evidence" value="ECO:0007669"/>
    <property type="project" value="InterPro"/>
</dbReference>
<evidence type="ECO:0000256" key="2">
    <source>
        <dbReference type="ARBA" id="ARBA00022448"/>
    </source>
</evidence>
<dbReference type="InterPro" id="IPR011701">
    <property type="entry name" value="MFS"/>
</dbReference>